<dbReference type="Gene3D" id="3.30.1330.30">
    <property type="match status" value="1"/>
</dbReference>
<accession>A0A9Q8IM94</accession>
<protein>
    <submittedName>
        <fullName evidence="5">RNA methyltransferase</fullName>
    </submittedName>
</protein>
<comment type="caution">
    <text evidence="5">The sequence shown here is derived from an EMBL/GenBank/DDBJ whole genome shotgun (WGS) entry which is preliminary data.</text>
</comment>
<dbReference type="CDD" id="cd18095">
    <property type="entry name" value="SpoU-like_rRNA-MTase"/>
    <property type="match status" value="1"/>
</dbReference>
<dbReference type="EMBL" id="QUBG01000002">
    <property type="protein sequence ID" value="TPR44961.1"/>
    <property type="molecule type" value="Genomic_DNA"/>
</dbReference>
<dbReference type="GO" id="GO:0006396">
    <property type="term" value="P:RNA processing"/>
    <property type="evidence" value="ECO:0007669"/>
    <property type="project" value="InterPro"/>
</dbReference>
<proteinExistence type="inferred from homology"/>
<dbReference type="InterPro" id="IPR051259">
    <property type="entry name" value="rRNA_Methyltransferase"/>
</dbReference>
<dbReference type="GO" id="GO:0003723">
    <property type="term" value="F:RNA binding"/>
    <property type="evidence" value="ECO:0007669"/>
    <property type="project" value="InterPro"/>
</dbReference>
<dbReference type="InterPro" id="IPR029028">
    <property type="entry name" value="Alpha/beta_knot_MTases"/>
</dbReference>
<name>A0A9Q8IM94_9LACO</name>
<organism evidence="5 6">
    <name type="scientific">Apilactobacillus micheneri</name>
    <dbReference type="NCBI Taxonomy" id="1899430"/>
    <lineage>
        <taxon>Bacteria</taxon>
        <taxon>Bacillati</taxon>
        <taxon>Bacillota</taxon>
        <taxon>Bacilli</taxon>
        <taxon>Lactobacillales</taxon>
        <taxon>Lactobacillaceae</taxon>
        <taxon>Apilactobacillus</taxon>
    </lineage>
</organism>
<comment type="similarity">
    <text evidence="1">Belongs to the class IV-like SAM-binding methyltransferase superfamily. RNA methyltransferase TrmH family.</text>
</comment>
<dbReference type="InterPro" id="IPR029064">
    <property type="entry name" value="Ribosomal_eL30-like_sf"/>
</dbReference>
<dbReference type="Pfam" id="PF22435">
    <property type="entry name" value="MRM3-like_sub_bind"/>
    <property type="match status" value="1"/>
</dbReference>
<evidence type="ECO:0000313" key="6">
    <source>
        <dbReference type="Proteomes" id="UP000784700"/>
    </source>
</evidence>
<dbReference type="GeneID" id="58107924"/>
<evidence type="ECO:0000256" key="2">
    <source>
        <dbReference type="ARBA" id="ARBA00022603"/>
    </source>
</evidence>
<evidence type="ECO:0000256" key="3">
    <source>
        <dbReference type="ARBA" id="ARBA00022679"/>
    </source>
</evidence>
<dbReference type="SMART" id="SM00967">
    <property type="entry name" value="SpoU_sub_bind"/>
    <property type="match status" value="1"/>
</dbReference>
<evidence type="ECO:0000256" key="1">
    <source>
        <dbReference type="ARBA" id="ARBA00007228"/>
    </source>
</evidence>
<gene>
    <name evidence="5" type="ORF">DY130_01875</name>
</gene>
<feature type="domain" description="RNA 2-O ribose methyltransferase substrate binding" evidence="4">
    <location>
        <begin position="31"/>
        <end position="102"/>
    </location>
</feature>
<keyword evidence="3" id="KW-0808">Transferase</keyword>
<dbReference type="AlphaFoldDB" id="A0A9Q8IM94"/>
<dbReference type="GO" id="GO:0032259">
    <property type="term" value="P:methylation"/>
    <property type="evidence" value="ECO:0007669"/>
    <property type="project" value="UniProtKB-KW"/>
</dbReference>
<evidence type="ECO:0000313" key="5">
    <source>
        <dbReference type="EMBL" id="TPR44961.1"/>
    </source>
</evidence>
<dbReference type="PANTHER" id="PTHR43191">
    <property type="entry name" value="RRNA METHYLTRANSFERASE 3"/>
    <property type="match status" value="1"/>
</dbReference>
<dbReference type="InterPro" id="IPR029026">
    <property type="entry name" value="tRNA_m1G_MTases_N"/>
</dbReference>
<dbReference type="GO" id="GO:0005737">
    <property type="term" value="C:cytoplasm"/>
    <property type="evidence" value="ECO:0007669"/>
    <property type="project" value="UniProtKB-ARBA"/>
</dbReference>
<dbReference type="Proteomes" id="UP000784700">
    <property type="component" value="Unassembled WGS sequence"/>
</dbReference>
<dbReference type="PANTHER" id="PTHR43191:SF2">
    <property type="entry name" value="RRNA METHYLTRANSFERASE 3, MITOCHONDRIAL"/>
    <property type="match status" value="1"/>
</dbReference>
<evidence type="ECO:0000259" key="4">
    <source>
        <dbReference type="SMART" id="SM00967"/>
    </source>
</evidence>
<reference evidence="5" key="1">
    <citation type="submission" date="2018-08" db="EMBL/GenBank/DDBJ databases">
        <title>Comparative genomics of wild bee and flower associated Lactobacillus reveals potential adaptation to the bee host.</title>
        <authorList>
            <person name="Vuong H.Q."/>
            <person name="Mcfrederick Q.S."/>
        </authorList>
    </citation>
    <scope>NUCLEOTIDE SEQUENCE</scope>
    <source>
        <strain evidence="5">HV_63</strain>
    </source>
</reference>
<dbReference type="GO" id="GO:0008173">
    <property type="term" value="F:RNA methyltransferase activity"/>
    <property type="evidence" value="ECO:0007669"/>
    <property type="project" value="InterPro"/>
</dbReference>
<sequence length="256" mass="28511">MEKIVSVKNDRIKAWKKLNNKKGREKQSAYLLESWHLVNEALNTNQDVKVILTTTKQLSLHQNELSHYNGELIEINDEVANHLGSTITPQGIFAIVGLPSKEDINETNINGSWLLLDNIQDPGNIGTMVRTADAAGMSGVIFGKGTSSQFNPKVLRSMQGSQFHLKIIEGNLQYWIDILKNKNYQVYGSELNENAVIYSEIVPSDNFALIMGNEGNGMQDDLLKITDKNLYIPIKGNAESLNVAIASGILMFHLKK</sequence>
<dbReference type="SUPFAM" id="SSF75217">
    <property type="entry name" value="alpha/beta knot"/>
    <property type="match status" value="1"/>
</dbReference>
<dbReference type="SUPFAM" id="SSF55315">
    <property type="entry name" value="L30e-like"/>
    <property type="match status" value="1"/>
</dbReference>
<dbReference type="Gene3D" id="3.40.1280.10">
    <property type="match status" value="1"/>
</dbReference>
<keyword evidence="2 5" id="KW-0489">Methyltransferase</keyword>
<dbReference type="InterPro" id="IPR013123">
    <property type="entry name" value="SpoU_subst-bd"/>
</dbReference>
<dbReference type="Pfam" id="PF00588">
    <property type="entry name" value="SpoU_methylase"/>
    <property type="match status" value="1"/>
</dbReference>
<dbReference type="InterPro" id="IPR053888">
    <property type="entry name" value="MRM3-like_sub_bind"/>
</dbReference>
<dbReference type="InterPro" id="IPR001537">
    <property type="entry name" value="SpoU_MeTrfase"/>
</dbReference>
<dbReference type="RefSeq" id="WP_140923910.1">
    <property type="nucleotide sequence ID" value="NZ_QUBF01000002.1"/>
</dbReference>